<organism evidence="1 4">
    <name type="scientific">Leptospira langatensis</name>
    <dbReference type="NCBI Taxonomy" id="2484983"/>
    <lineage>
        <taxon>Bacteria</taxon>
        <taxon>Pseudomonadati</taxon>
        <taxon>Spirochaetota</taxon>
        <taxon>Spirochaetia</taxon>
        <taxon>Leptospirales</taxon>
        <taxon>Leptospiraceae</taxon>
        <taxon>Leptospira</taxon>
    </lineage>
</organism>
<evidence type="ECO:0000313" key="4">
    <source>
        <dbReference type="Proteomes" id="UP000297946"/>
    </source>
</evidence>
<dbReference type="Proteomes" id="UP000297273">
    <property type="component" value="Unassembled WGS sequence"/>
</dbReference>
<evidence type="ECO:0000313" key="2">
    <source>
        <dbReference type="EMBL" id="TGL38779.1"/>
    </source>
</evidence>
<comment type="caution">
    <text evidence="1">The sequence shown here is derived from an EMBL/GenBank/DDBJ whole genome shotgun (WGS) entry which is preliminary data.</text>
</comment>
<dbReference type="AlphaFoldDB" id="A0A5F1ZPI5"/>
<evidence type="ECO:0000313" key="1">
    <source>
        <dbReference type="EMBL" id="TGK05648.1"/>
    </source>
</evidence>
<dbReference type="OrthoDB" id="330698at2"/>
<dbReference type="EMBL" id="RQGC01000013">
    <property type="protein sequence ID" value="TGL38779.1"/>
    <property type="molecule type" value="Genomic_DNA"/>
</dbReference>
<gene>
    <name evidence="1" type="ORF">EHO57_02235</name>
    <name evidence="2" type="ORF">EHQ53_17995</name>
</gene>
<sequence>MDKEEESHKMALSQNKKTAAVFIEADLKDSEGLIYTQARERDTKPVEFIAEAVSSNPWTPYSFISKIVFINGQIRPKEFLSLLLTNLPPPSLV</sequence>
<reference evidence="2" key="1">
    <citation type="submission" date="2018-10" db="EMBL/GenBank/DDBJ databases">
        <authorList>
            <person name="Vincent A.T."/>
            <person name="Schiettekatte O."/>
            <person name="Bourhy P."/>
            <person name="Veyrier F.J."/>
            <person name="Picardeau M."/>
        </authorList>
    </citation>
    <scope>NUCLEOTIDE SEQUENCE</scope>
    <source>
        <strain evidence="2">201702690</strain>
    </source>
</reference>
<proteinExistence type="predicted"/>
<dbReference type="Proteomes" id="UP000297946">
    <property type="component" value="Unassembled WGS sequence"/>
</dbReference>
<reference evidence="1 4" key="2">
    <citation type="journal article" date="2019" name="PLoS Negl. Trop. Dis.">
        <title>Revisiting the worldwide diversity of Leptospira species in the environment.</title>
        <authorList>
            <person name="Vincent A.T."/>
            <person name="Schiettekatte O."/>
            <person name="Bourhy P."/>
            <person name="Veyrier F.J."/>
            <person name="Picardeau M."/>
        </authorList>
    </citation>
    <scope>NUCLEOTIDE SEQUENCE [LARGE SCALE GENOMIC DNA]</scope>
    <source>
        <strain evidence="2">201702690</strain>
        <strain evidence="1 4">SSW18</strain>
    </source>
</reference>
<accession>A0A5F1ZPI5</accession>
<dbReference type="EMBL" id="RQER01000001">
    <property type="protein sequence ID" value="TGK05648.1"/>
    <property type="molecule type" value="Genomic_DNA"/>
</dbReference>
<protein>
    <submittedName>
        <fullName evidence="1">Uncharacterized protein</fullName>
    </submittedName>
</protein>
<name>A0A5F1ZPI5_9LEPT</name>
<evidence type="ECO:0000313" key="3">
    <source>
        <dbReference type="Proteomes" id="UP000297273"/>
    </source>
</evidence>
<keyword evidence="3" id="KW-1185">Reference proteome</keyword>